<reference evidence="4" key="1">
    <citation type="submission" date="2017-02" db="UniProtKB">
        <authorList>
            <consortium name="WormBaseParasite"/>
        </authorList>
    </citation>
    <scope>IDENTIFICATION</scope>
</reference>
<evidence type="ECO:0000256" key="1">
    <source>
        <dbReference type="SAM" id="MobiDB-lite"/>
    </source>
</evidence>
<gene>
    <name evidence="2" type="ORF">NBR_LOCUS3909</name>
</gene>
<proteinExistence type="predicted"/>
<keyword evidence="3" id="KW-1185">Reference proteome</keyword>
<dbReference type="AlphaFoldDB" id="A0A0N4XN06"/>
<organism evidence="4">
    <name type="scientific">Nippostrongylus brasiliensis</name>
    <name type="common">Rat hookworm</name>
    <dbReference type="NCBI Taxonomy" id="27835"/>
    <lineage>
        <taxon>Eukaryota</taxon>
        <taxon>Metazoa</taxon>
        <taxon>Ecdysozoa</taxon>
        <taxon>Nematoda</taxon>
        <taxon>Chromadorea</taxon>
        <taxon>Rhabditida</taxon>
        <taxon>Rhabditina</taxon>
        <taxon>Rhabditomorpha</taxon>
        <taxon>Strongyloidea</taxon>
        <taxon>Heligmosomidae</taxon>
        <taxon>Nippostrongylus</taxon>
    </lineage>
</organism>
<feature type="region of interest" description="Disordered" evidence="1">
    <location>
        <begin position="1"/>
        <end position="26"/>
    </location>
</feature>
<sequence length="53" mass="5977">MLLEANGDYRPIESELNSRKRPNDENANQCVVSSSVIIAKCRLMSDRCSAFFP</sequence>
<accession>A0A0N4XN06</accession>
<name>A0A0N4XN06_NIPBR</name>
<dbReference type="EMBL" id="UYSL01006469">
    <property type="protein sequence ID" value="VDL67498.1"/>
    <property type="molecule type" value="Genomic_DNA"/>
</dbReference>
<feature type="compositionally biased region" description="Basic and acidic residues" evidence="1">
    <location>
        <begin position="10"/>
        <end position="24"/>
    </location>
</feature>
<evidence type="ECO:0000313" key="4">
    <source>
        <dbReference type="WBParaSite" id="NBR_0000390801-mRNA-1"/>
    </source>
</evidence>
<dbReference type="WBParaSite" id="NBR_0000390801-mRNA-1">
    <property type="protein sequence ID" value="NBR_0000390801-mRNA-1"/>
    <property type="gene ID" value="NBR_0000390801"/>
</dbReference>
<reference evidence="2 3" key="2">
    <citation type="submission" date="2018-11" db="EMBL/GenBank/DDBJ databases">
        <authorList>
            <consortium name="Pathogen Informatics"/>
        </authorList>
    </citation>
    <scope>NUCLEOTIDE SEQUENCE [LARGE SCALE GENOMIC DNA]</scope>
</reference>
<evidence type="ECO:0000313" key="2">
    <source>
        <dbReference type="EMBL" id="VDL67498.1"/>
    </source>
</evidence>
<protein>
    <submittedName>
        <fullName evidence="2 4">Uncharacterized protein</fullName>
    </submittedName>
</protein>
<evidence type="ECO:0000313" key="3">
    <source>
        <dbReference type="Proteomes" id="UP000271162"/>
    </source>
</evidence>
<dbReference type="Proteomes" id="UP000271162">
    <property type="component" value="Unassembled WGS sequence"/>
</dbReference>